<dbReference type="InterPro" id="IPR050249">
    <property type="entry name" value="Pseudomonas-type_ThrB"/>
</dbReference>
<keyword evidence="3" id="KW-0418">Kinase</keyword>
<dbReference type="Gene3D" id="3.30.200.20">
    <property type="entry name" value="Phosphorylase Kinase, domain 1"/>
    <property type="match status" value="1"/>
</dbReference>
<dbReference type="PANTHER" id="PTHR21064:SF6">
    <property type="entry name" value="AMINOGLYCOSIDE PHOSPHOTRANSFERASE DOMAIN-CONTAINING PROTEIN"/>
    <property type="match status" value="1"/>
</dbReference>
<organism evidence="3 4">
    <name type="scientific">Paenibacillus eucommiae</name>
    <dbReference type="NCBI Taxonomy" id="1355755"/>
    <lineage>
        <taxon>Bacteria</taxon>
        <taxon>Bacillati</taxon>
        <taxon>Bacillota</taxon>
        <taxon>Bacilli</taxon>
        <taxon>Bacillales</taxon>
        <taxon>Paenibacillaceae</taxon>
        <taxon>Paenibacillus</taxon>
    </lineage>
</organism>
<evidence type="ECO:0000256" key="1">
    <source>
        <dbReference type="ARBA" id="ARBA00038240"/>
    </source>
</evidence>
<gene>
    <name evidence="3" type="ORF">J2Z66_004871</name>
</gene>
<accession>A0ABS4J358</accession>
<dbReference type="Proteomes" id="UP001519287">
    <property type="component" value="Unassembled WGS sequence"/>
</dbReference>
<dbReference type="Pfam" id="PF01636">
    <property type="entry name" value="APH"/>
    <property type="match status" value="1"/>
</dbReference>
<dbReference type="SUPFAM" id="SSF56112">
    <property type="entry name" value="Protein kinase-like (PK-like)"/>
    <property type="match status" value="1"/>
</dbReference>
<evidence type="ECO:0000259" key="2">
    <source>
        <dbReference type="Pfam" id="PF01636"/>
    </source>
</evidence>
<keyword evidence="3" id="KW-0808">Transferase</keyword>
<dbReference type="InterPro" id="IPR011009">
    <property type="entry name" value="Kinase-like_dom_sf"/>
</dbReference>
<dbReference type="EMBL" id="JAGGLB010000017">
    <property type="protein sequence ID" value="MBP1993254.1"/>
    <property type="molecule type" value="Genomic_DNA"/>
</dbReference>
<comment type="similarity">
    <text evidence="1">Belongs to the pseudomonas-type ThrB family.</text>
</comment>
<proteinExistence type="inferred from homology"/>
<dbReference type="GO" id="GO:0016301">
    <property type="term" value="F:kinase activity"/>
    <property type="evidence" value="ECO:0007669"/>
    <property type="project" value="UniProtKB-KW"/>
</dbReference>
<protein>
    <submittedName>
        <fullName evidence="3">Ser/Thr protein kinase RdoA (MazF antagonist)</fullName>
    </submittedName>
</protein>
<evidence type="ECO:0000313" key="3">
    <source>
        <dbReference type="EMBL" id="MBP1993254.1"/>
    </source>
</evidence>
<comment type="caution">
    <text evidence="3">The sequence shown here is derived from an EMBL/GenBank/DDBJ whole genome shotgun (WGS) entry which is preliminary data.</text>
</comment>
<sequence length="331" mass="38336">MENMFPVTHSILSQHALASEILPLYFRESTPSCRLLVRGMNDTYLIRSGGSEYILRAYRHNHRSLSDILHELDLLQYLHGQGVGVSTPLARYDSQFLSEVLAPEGNRYLAVFTYAPGTFRPLTSEIARSYGQAAARLHRAMKFFESNYHRHHINLKYLLEDRVPWILPLLNHRPKDQLFVSQIGHFLQQQIDKMSPSLNWGLCHGDLNGGNCHIDNDGRVTFFDFDCEGPGWPAYDVAVFNWSVRDMPDRSVALKLWQEYLDAYQSEMPLSAADTTAIPYFVAARQIWLVGLHCEHADEWTYGNLNDAYFDRRLRILQELVKEQKWDIMGW</sequence>
<keyword evidence="4" id="KW-1185">Reference proteome</keyword>
<dbReference type="PANTHER" id="PTHR21064">
    <property type="entry name" value="AMINOGLYCOSIDE PHOSPHOTRANSFERASE DOMAIN-CONTAINING PROTEIN-RELATED"/>
    <property type="match status" value="1"/>
</dbReference>
<name>A0ABS4J358_9BACL</name>
<evidence type="ECO:0000313" key="4">
    <source>
        <dbReference type="Proteomes" id="UP001519287"/>
    </source>
</evidence>
<feature type="domain" description="Aminoglycoside phosphotransferase" evidence="2">
    <location>
        <begin position="41"/>
        <end position="268"/>
    </location>
</feature>
<dbReference type="InterPro" id="IPR002575">
    <property type="entry name" value="Aminoglycoside_PTrfase"/>
</dbReference>
<dbReference type="Gene3D" id="3.90.1200.10">
    <property type="match status" value="1"/>
</dbReference>
<reference evidence="3 4" key="1">
    <citation type="submission" date="2021-03" db="EMBL/GenBank/DDBJ databases">
        <title>Genomic Encyclopedia of Type Strains, Phase IV (KMG-IV): sequencing the most valuable type-strain genomes for metagenomic binning, comparative biology and taxonomic classification.</title>
        <authorList>
            <person name="Goeker M."/>
        </authorList>
    </citation>
    <scope>NUCLEOTIDE SEQUENCE [LARGE SCALE GENOMIC DNA]</scope>
    <source>
        <strain evidence="3 4">DSM 26048</strain>
    </source>
</reference>